<evidence type="ECO:0000313" key="2">
    <source>
        <dbReference type="EMBL" id="OJA10964.1"/>
    </source>
</evidence>
<dbReference type="EMBL" id="LVVM01005303">
    <property type="protein sequence ID" value="OJA10964.1"/>
    <property type="molecule type" value="Genomic_DNA"/>
</dbReference>
<comment type="caution">
    <text evidence="2">The sequence shown here is derived from an EMBL/GenBank/DDBJ whole genome shotgun (WGS) entry which is preliminary data.</text>
</comment>
<feature type="compositionally biased region" description="Polar residues" evidence="1">
    <location>
        <begin position="34"/>
        <end position="44"/>
    </location>
</feature>
<organism evidence="2 3">
    <name type="scientific">Rhizopogon vesiculosus</name>
    <dbReference type="NCBI Taxonomy" id="180088"/>
    <lineage>
        <taxon>Eukaryota</taxon>
        <taxon>Fungi</taxon>
        <taxon>Dikarya</taxon>
        <taxon>Basidiomycota</taxon>
        <taxon>Agaricomycotina</taxon>
        <taxon>Agaricomycetes</taxon>
        <taxon>Agaricomycetidae</taxon>
        <taxon>Boletales</taxon>
        <taxon>Suillineae</taxon>
        <taxon>Rhizopogonaceae</taxon>
        <taxon>Rhizopogon</taxon>
    </lineage>
</organism>
<evidence type="ECO:0000256" key="1">
    <source>
        <dbReference type="SAM" id="MobiDB-lite"/>
    </source>
</evidence>
<sequence length="137" mass="15220">MMKTIILELDLSDSEEAHTQGVCDTKVKGKSRNFETPNNGMSNEQRQRDSKVHSLETAAIPGPLFLSSQSILALSPPPVTASLKLEHPELSCPSTVVSVSKSDILWRNEFHPDDILAPAMINPWEFQYSISLIDFLI</sequence>
<keyword evidence="3" id="KW-1185">Reference proteome</keyword>
<proteinExistence type="predicted"/>
<dbReference type="Proteomes" id="UP000183567">
    <property type="component" value="Unassembled WGS sequence"/>
</dbReference>
<gene>
    <name evidence="2" type="ORF">AZE42_08487</name>
</gene>
<dbReference type="OrthoDB" id="2674423at2759"/>
<feature type="region of interest" description="Disordered" evidence="1">
    <location>
        <begin position="29"/>
        <end position="53"/>
    </location>
</feature>
<accession>A0A1J8QGV2</accession>
<dbReference type="AlphaFoldDB" id="A0A1J8QGV2"/>
<reference evidence="2 3" key="1">
    <citation type="submission" date="2016-03" db="EMBL/GenBank/DDBJ databases">
        <title>Comparative genomics of the ectomycorrhizal sister species Rhizopogon vinicolor and Rhizopogon vesiculosus (Basidiomycota: Boletales) reveals a divergence of the mating type B locus.</title>
        <authorList>
            <person name="Mujic A.B."/>
            <person name="Kuo A."/>
            <person name="Tritt A."/>
            <person name="Lipzen A."/>
            <person name="Chen C."/>
            <person name="Johnson J."/>
            <person name="Sharma A."/>
            <person name="Barry K."/>
            <person name="Grigoriev I.V."/>
            <person name="Spatafora J.W."/>
        </authorList>
    </citation>
    <scope>NUCLEOTIDE SEQUENCE [LARGE SCALE GENOMIC DNA]</scope>
    <source>
        <strain evidence="2 3">AM-OR11-056</strain>
    </source>
</reference>
<protein>
    <submittedName>
        <fullName evidence="2">Uncharacterized protein</fullName>
    </submittedName>
</protein>
<name>A0A1J8QGV2_9AGAM</name>
<evidence type="ECO:0000313" key="3">
    <source>
        <dbReference type="Proteomes" id="UP000183567"/>
    </source>
</evidence>